<gene>
    <name evidence="4" type="ORF">C7C56_008195</name>
</gene>
<dbReference type="Proteomes" id="UP000241421">
    <property type="component" value="Unassembled WGS sequence"/>
</dbReference>
<organism evidence="4 5">
    <name type="scientific">Massilia glaciei</name>
    <dbReference type="NCBI Taxonomy" id="1524097"/>
    <lineage>
        <taxon>Bacteria</taxon>
        <taxon>Pseudomonadati</taxon>
        <taxon>Pseudomonadota</taxon>
        <taxon>Betaproteobacteria</taxon>
        <taxon>Burkholderiales</taxon>
        <taxon>Oxalobacteraceae</taxon>
        <taxon>Telluria group</taxon>
        <taxon>Massilia</taxon>
    </lineage>
</organism>
<accession>A0A2U2HNL9</accession>
<keyword evidence="4" id="KW-0489">Methyltransferase</keyword>
<dbReference type="RefSeq" id="WP_106756951.1">
    <property type="nucleotide sequence ID" value="NZ_PXWF02000114.1"/>
</dbReference>
<evidence type="ECO:0000313" key="4">
    <source>
        <dbReference type="EMBL" id="PWF49100.1"/>
    </source>
</evidence>
<comment type="caution">
    <text evidence="4">The sequence shown here is derived from an EMBL/GenBank/DDBJ whole genome shotgun (WGS) entry which is preliminary data.</text>
</comment>
<dbReference type="CDD" id="cd02440">
    <property type="entry name" value="AdoMet_MTases"/>
    <property type="match status" value="1"/>
</dbReference>
<evidence type="ECO:0000313" key="5">
    <source>
        <dbReference type="Proteomes" id="UP000241421"/>
    </source>
</evidence>
<reference evidence="4 5" key="1">
    <citation type="submission" date="2018-04" db="EMBL/GenBank/DDBJ databases">
        <title>Massilia violaceinigra sp. nov., a novel purple-pigmented bacterium isolated from Tianshan glacier, Xinjiang, China.</title>
        <authorList>
            <person name="Wang H."/>
        </authorList>
    </citation>
    <scope>NUCLEOTIDE SEQUENCE [LARGE SCALE GENOMIC DNA]</scope>
    <source>
        <strain evidence="4 5">B448-2</strain>
    </source>
</reference>
<sequence>MSDPIQPAVPGAQPRPTPAPDSDAIKQRQRATWASGDYAVIGVTLQIVAESLAEAADVRANERVLDVAAGNGNATLAAARRNARVTATDYVPALLDKARGRLEADGLSATLREADAEDLPFADGEFDVALSTFGVMFAPDHRRAAGEMLRVVRGGGRIGLANWTPDGFIGHLFKTVGGHVPPPAGLQPPVAWGTEEHLRDLFGVHAQHISIERKMFKFRYASPAHWLEVFRNYYGPLNRAFAALDANAGLALEKDILALFDRFNEGGPGSLVVPSEYLEAVVFKRAVLM</sequence>
<dbReference type="Gene3D" id="3.40.50.150">
    <property type="entry name" value="Vaccinia Virus protein VP39"/>
    <property type="match status" value="1"/>
</dbReference>
<dbReference type="PANTHER" id="PTHR44068">
    <property type="entry name" value="ZGC:194242"/>
    <property type="match status" value="1"/>
</dbReference>
<evidence type="ECO:0000259" key="3">
    <source>
        <dbReference type="Pfam" id="PF08241"/>
    </source>
</evidence>
<dbReference type="EMBL" id="PXWF02000114">
    <property type="protein sequence ID" value="PWF49100.1"/>
    <property type="molecule type" value="Genomic_DNA"/>
</dbReference>
<protein>
    <submittedName>
        <fullName evidence="4">Class I SAM-dependent methyltransferase</fullName>
    </submittedName>
</protein>
<dbReference type="OrthoDB" id="9795634at2"/>
<keyword evidence="5" id="KW-1185">Reference proteome</keyword>
<proteinExistence type="predicted"/>
<dbReference type="InterPro" id="IPR029063">
    <property type="entry name" value="SAM-dependent_MTases_sf"/>
</dbReference>
<dbReference type="InterPro" id="IPR013216">
    <property type="entry name" value="Methyltransf_11"/>
</dbReference>
<feature type="region of interest" description="Disordered" evidence="2">
    <location>
        <begin position="1"/>
        <end position="23"/>
    </location>
</feature>
<dbReference type="PANTHER" id="PTHR44068:SF11">
    <property type="entry name" value="GERANYL DIPHOSPHATE 2-C-METHYLTRANSFERASE"/>
    <property type="match status" value="1"/>
</dbReference>
<keyword evidence="1 4" id="KW-0808">Transferase</keyword>
<evidence type="ECO:0000256" key="1">
    <source>
        <dbReference type="ARBA" id="ARBA00022679"/>
    </source>
</evidence>
<dbReference type="InterPro" id="IPR050447">
    <property type="entry name" value="Erg6_SMT_methyltransf"/>
</dbReference>
<dbReference type="GO" id="GO:0032259">
    <property type="term" value="P:methylation"/>
    <property type="evidence" value="ECO:0007669"/>
    <property type="project" value="UniProtKB-KW"/>
</dbReference>
<feature type="domain" description="Methyltransferase type 11" evidence="3">
    <location>
        <begin position="65"/>
        <end position="158"/>
    </location>
</feature>
<dbReference type="Pfam" id="PF08241">
    <property type="entry name" value="Methyltransf_11"/>
    <property type="match status" value="1"/>
</dbReference>
<dbReference type="GO" id="GO:0008757">
    <property type="term" value="F:S-adenosylmethionine-dependent methyltransferase activity"/>
    <property type="evidence" value="ECO:0007669"/>
    <property type="project" value="InterPro"/>
</dbReference>
<evidence type="ECO:0000256" key="2">
    <source>
        <dbReference type="SAM" id="MobiDB-lite"/>
    </source>
</evidence>
<name>A0A2U2HNL9_9BURK</name>
<dbReference type="SUPFAM" id="SSF53335">
    <property type="entry name" value="S-adenosyl-L-methionine-dependent methyltransferases"/>
    <property type="match status" value="1"/>
</dbReference>
<dbReference type="AlphaFoldDB" id="A0A2U2HNL9"/>